<feature type="region of interest" description="Disordered" evidence="1">
    <location>
        <begin position="320"/>
        <end position="342"/>
    </location>
</feature>
<dbReference type="Proteomes" id="UP000652761">
    <property type="component" value="Unassembled WGS sequence"/>
</dbReference>
<feature type="non-terminal residue" evidence="2">
    <location>
        <position position="377"/>
    </location>
</feature>
<organism evidence="2 3">
    <name type="scientific">Colocasia esculenta</name>
    <name type="common">Wild taro</name>
    <name type="synonym">Arum esculentum</name>
    <dbReference type="NCBI Taxonomy" id="4460"/>
    <lineage>
        <taxon>Eukaryota</taxon>
        <taxon>Viridiplantae</taxon>
        <taxon>Streptophyta</taxon>
        <taxon>Embryophyta</taxon>
        <taxon>Tracheophyta</taxon>
        <taxon>Spermatophyta</taxon>
        <taxon>Magnoliopsida</taxon>
        <taxon>Liliopsida</taxon>
        <taxon>Araceae</taxon>
        <taxon>Aroideae</taxon>
        <taxon>Colocasieae</taxon>
        <taxon>Colocasia</taxon>
    </lineage>
</organism>
<protein>
    <submittedName>
        <fullName evidence="2">Uncharacterized protein</fullName>
    </submittedName>
</protein>
<gene>
    <name evidence="2" type="ORF">Taro_047446</name>
</gene>
<evidence type="ECO:0000313" key="3">
    <source>
        <dbReference type="Proteomes" id="UP000652761"/>
    </source>
</evidence>
<dbReference type="AlphaFoldDB" id="A0A843X6P0"/>
<reference evidence="2" key="1">
    <citation type="submission" date="2017-07" db="EMBL/GenBank/DDBJ databases">
        <title>Taro Niue Genome Assembly and Annotation.</title>
        <authorList>
            <person name="Atibalentja N."/>
            <person name="Keating K."/>
            <person name="Fields C.J."/>
        </authorList>
    </citation>
    <scope>NUCLEOTIDE SEQUENCE</scope>
    <source>
        <strain evidence="2">Niue_2</strain>
        <tissue evidence="2">Leaf</tissue>
    </source>
</reference>
<keyword evidence="3" id="KW-1185">Reference proteome</keyword>
<accession>A0A843X6P0</accession>
<name>A0A843X6P0_COLES</name>
<dbReference type="EMBL" id="NMUH01006125">
    <property type="protein sequence ID" value="MQM14515.1"/>
    <property type="molecule type" value="Genomic_DNA"/>
</dbReference>
<evidence type="ECO:0000313" key="2">
    <source>
        <dbReference type="EMBL" id="MQM14515.1"/>
    </source>
</evidence>
<feature type="non-terminal residue" evidence="2">
    <location>
        <position position="1"/>
    </location>
</feature>
<evidence type="ECO:0000256" key="1">
    <source>
        <dbReference type="SAM" id="MobiDB-lite"/>
    </source>
</evidence>
<proteinExistence type="predicted"/>
<comment type="caution">
    <text evidence="2">The sequence shown here is derived from an EMBL/GenBank/DDBJ whole genome shotgun (WGS) entry which is preliminary data.</text>
</comment>
<sequence>TNRKGYKTLLSRKARSERQQQKNNAHYFRNNLRSNSELDAGAYLEALVSATVSCGTRPLCLLPPPLPLFACSPTQSSLSPSRSSLFLFSSPPFCEHAAPRLSESAAPLPTSQPYQHRSPVPSIAIVAFPAISARLHITHERLPGCRTLTAPSPTSRCLLPCQPCATVPLPITATPPPLSSYSDPSHSLAGSPPLSPLWSIALPPELSLFLHRFSFSCISFPSGLSLSLSLSIPSVFLSLSSPSCSAVLLFAWCCGDRHCTAHPVPAHQHRAALHQAVYAPPQPLSRVTSPSSAVWEVQPHPARADSFSIHPGPVTFQQARRPISGPGVSLPNRRPTHHRCPTSEIMHPTLQRNDNSRIFTKHICHYNKTIIAIGARD</sequence>